<dbReference type="RefSeq" id="WP_204964511.1">
    <property type="nucleotide sequence ID" value="NZ_BAAAUR010000004.1"/>
</dbReference>
<evidence type="ECO:0000256" key="2">
    <source>
        <dbReference type="ARBA" id="ARBA00022475"/>
    </source>
</evidence>
<evidence type="ECO:0000256" key="1">
    <source>
        <dbReference type="ARBA" id="ARBA00004651"/>
    </source>
</evidence>
<keyword evidence="3 6" id="KW-0812">Transmembrane</keyword>
<name>A0A9W6HLP2_9MICO</name>
<proteinExistence type="predicted"/>
<dbReference type="InterPro" id="IPR010343">
    <property type="entry name" value="ArAE_1"/>
</dbReference>
<comment type="caution">
    <text evidence="7">The sequence shown here is derived from an EMBL/GenBank/DDBJ whole genome shotgun (WGS) entry which is preliminary data.</text>
</comment>
<sequence>MNWSPLAARRSPLLQVAKSAVATLVAWLVAGALVQGPPPVFAAIAALLTVQPSISQSFGRGVERTVGVVAGVVVASSIGMMLGAGFVSVALAVVAVLLIAWALRAVPGTANQMAISALLVLAIGTTTPHYAVDRIVETVIGAVIGLIVNIAIVPPVTLGPARERVAALTAGVGTALDDLGDALLSPQTTGGLTALLTRARSLRAAATAAESALADARDSLTLNPLRRRRSEDVALLERDVRRVSAIATQVIGMTRAFVDEYDDTVAGDPSAAAIAEQLHRAAHDVRMSPSGTTAPPEEPPALTRPLEIVQAPPTHWLLIGSMLVDLRRIHDGLAEADHR</sequence>
<gene>
    <name evidence="7" type="ORF">GCM10017591_11210</name>
</gene>
<accession>A0A9W6HLP2</accession>
<evidence type="ECO:0000256" key="5">
    <source>
        <dbReference type="ARBA" id="ARBA00023136"/>
    </source>
</evidence>
<feature type="transmembrane region" description="Helical" evidence="6">
    <location>
        <begin position="68"/>
        <end position="101"/>
    </location>
</feature>
<evidence type="ECO:0000256" key="6">
    <source>
        <dbReference type="SAM" id="Phobius"/>
    </source>
</evidence>
<evidence type="ECO:0000313" key="7">
    <source>
        <dbReference type="EMBL" id="GLJ95059.1"/>
    </source>
</evidence>
<organism evidence="7 8">
    <name type="scientific">Microbacterium dextranolyticum</name>
    <dbReference type="NCBI Taxonomy" id="36806"/>
    <lineage>
        <taxon>Bacteria</taxon>
        <taxon>Bacillati</taxon>
        <taxon>Actinomycetota</taxon>
        <taxon>Actinomycetes</taxon>
        <taxon>Micrococcales</taxon>
        <taxon>Microbacteriaceae</taxon>
        <taxon>Microbacterium</taxon>
    </lineage>
</organism>
<dbReference type="GO" id="GO:0016020">
    <property type="term" value="C:membrane"/>
    <property type="evidence" value="ECO:0007669"/>
    <property type="project" value="UniProtKB-SubCell"/>
</dbReference>
<keyword evidence="4 6" id="KW-1133">Transmembrane helix</keyword>
<evidence type="ECO:0000256" key="4">
    <source>
        <dbReference type="ARBA" id="ARBA00022989"/>
    </source>
</evidence>
<dbReference type="EMBL" id="BSER01000007">
    <property type="protein sequence ID" value="GLJ95059.1"/>
    <property type="molecule type" value="Genomic_DNA"/>
</dbReference>
<keyword evidence="5 6" id="KW-0472">Membrane</keyword>
<feature type="transmembrane region" description="Helical" evidence="6">
    <location>
        <begin position="113"/>
        <end position="132"/>
    </location>
</feature>
<dbReference type="AlphaFoldDB" id="A0A9W6HLP2"/>
<dbReference type="Pfam" id="PF06081">
    <property type="entry name" value="ArAE_1"/>
    <property type="match status" value="1"/>
</dbReference>
<evidence type="ECO:0000313" key="8">
    <source>
        <dbReference type="Proteomes" id="UP001142291"/>
    </source>
</evidence>
<evidence type="ECO:0000256" key="3">
    <source>
        <dbReference type="ARBA" id="ARBA00022692"/>
    </source>
</evidence>
<reference evidence="7" key="2">
    <citation type="submission" date="2023-01" db="EMBL/GenBank/DDBJ databases">
        <authorList>
            <person name="Sun Q."/>
            <person name="Evtushenko L."/>
        </authorList>
    </citation>
    <scope>NUCLEOTIDE SEQUENCE</scope>
    <source>
        <strain evidence="7">VKM Ac-1940</strain>
    </source>
</reference>
<feature type="transmembrane region" description="Helical" evidence="6">
    <location>
        <begin position="138"/>
        <end position="158"/>
    </location>
</feature>
<reference evidence="7" key="1">
    <citation type="journal article" date="2014" name="Int. J. Syst. Evol. Microbiol.">
        <title>Complete genome sequence of Corynebacterium casei LMG S-19264T (=DSM 44701T), isolated from a smear-ripened cheese.</title>
        <authorList>
            <consortium name="US DOE Joint Genome Institute (JGI-PGF)"/>
            <person name="Walter F."/>
            <person name="Albersmeier A."/>
            <person name="Kalinowski J."/>
            <person name="Ruckert C."/>
        </authorList>
    </citation>
    <scope>NUCLEOTIDE SEQUENCE</scope>
    <source>
        <strain evidence="7">VKM Ac-1940</strain>
    </source>
</reference>
<comment type="subcellular location">
    <subcellularLocation>
        <location evidence="1">Cell membrane</location>
        <topology evidence="1">Multi-pass membrane protein</topology>
    </subcellularLocation>
</comment>
<protein>
    <submittedName>
        <fullName evidence="7">FUSC family protein</fullName>
    </submittedName>
</protein>
<keyword evidence="8" id="KW-1185">Reference proteome</keyword>
<dbReference type="Proteomes" id="UP001142291">
    <property type="component" value="Unassembled WGS sequence"/>
</dbReference>
<keyword evidence="2" id="KW-1003">Cell membrane</keyword>